<protein>
    <submittedName>
        <fullName evidence="2">Uncharacterized protein</fullName>
    </submittedName>
</protein>
<evidence type="ECO:0000313" key="3">
    <source>
        <dbReference type="Proteomes" id="UP000314294"/>
    </source>
</evidence>
<keyword evidence="3" id="KW-1185">Reference proteome</keyword>
<comment type="caution">
    <text evidence="2">The sequence shown here is derived from an EMBL/GenBank/DDBJ whole genome shotgun (WGS) entry which is preliminary data.</text>
</comment>
<accession>A0A4Z2IAB5</accession>
<feature type="region of interest" description="Disordered" evidence="1">
    <location>
        <begin position="1"/>
        <end position="31"/>
    </location>
</feature>
<evidence type="ECO:0000313" key="2">
    <source>
        <dbReference type="EMBL" id="TNN74820.1"/>
    </source>
</evidence>
<proteinExistence type="predicted"/>
<organism evidence="2 3">
    <name type="scientific">Liparis tanakae</name>
    <name type="common">Tanaka's snailfish</name>
    <dbReference type="NCBI Taxonomy" id="230148"/>
    <lineage>
        <taxon>Eukaryota</taxon>
        <taxon>Metazoa</taxon>
        <taxon>Chordata</taxon>
        <taxon>Craniata</taxon>
        <taxon>Vertebrata</taxon>
        <taxon>Euteleostomi</taxon>
        <taxon>Actinopterygii</taxon>
        <taxon>Neopterygii</taxon>
        <taxon>Teleostei</taxon>
        <taxon>Neoteleostei</taxon>
        <taxon>Acanthomorphata</taxon>
        <taxon>Eupercaria</taxon>
        <taxon>Perciformes</taxon>
        <taxon>Cottioidei</taxon>
        <taxon>Cottales</taxon>
        <taxon>Liparidae</taxon>
        <taxon>Liparis</taxon>
    </lineage>
</organism>
<sequence length="160" mass="16918">MEQEEVGDPWSDAGSAEGEEAGCGRKSKAGHERTLRVAVRGSEKVQSVLAAAEAEDPLCLLLEAGVALLLVQEAGWRTGALEVTGLGWEAGGQSVPAEVEGLEQRSPAQEAEALVCQMEVAEAQLTAHLLPSSSSSCSFSWEFSRELLLPCALDPRLMVL</sequence>
<gene>
    <name evidence="2" type="ORF">EYF80_014920</name>
</gene>
<dbReference type="Proteomes" id="UP000314294">
    <property type="component" value="Unassembled WGS sequence"/>
</dbReference>
<dbReference type="AlphaFoldDB" id="A0A4Z2IAB5"/>
<evidence type="ECO:0000256" key="1">
    <source>
        <dbReference type="SAM" id="MobiDB-lite"/>
    </source>
</evidence>
<reference evidence="2 3" key="1">
    <citation type="submission" date="2019-03" db="EMBL/GenBank/DDBJ databases">
        <title>First draft genome of Liparis tanakae, snailfish: a comprehensive survey of snailfish specific genes.</title>
        <authorList>
            <person name="Kim W."/>
            <person name="Song I."/>
            <person name="Jeong J.-H."/>
            <person name="Kim D."/>
            <person name="Kim S."/>
            <person name="Ryu S."/>
            <person name="Song J.Y."/>
            <person name="Lee S.K."/>
        </authorList>
    </citation>
    <scope>NUCLEOTIDE SEQUENCE [LARGE SCALE GENOMIC DNA]</scope>
    <source>
        <tissue evidence="2">Muscle</tissue>
    </source>
</reference>
<dbReference type="EMBL" id="SRLO01000110">
    <property type="protein sequence ID" value="TNN74820.1"/>
    <property type="molecule type" value="Genomic_DNA"/>
</dbReference>
<name>A0A4Z2IAB5_9TELE</name>